<dbReference type="PANTHER" id="PTHR34382:SF7">
    <property type="entry name" value="PTS SYSTEM N,N'-DIACETYLCHITOBIOSE-SPECIFIC EIIA COMPONENT"/>
    <property type="match status" value="1"/>
</dbReference>
<evidence type="ECO:0000313" key="11">
    <source>
        <dbReference type="Proteomes" id="UP000214975"/>
    </source>
</evidence>
<dbReference type="PIRSF" id="PIRSF000699">
    <property type="entry name" value="PTS_IILac_III"/>
    <property type="match status" value="1"/>
</dbReference>
<keyword evidence="6" id="KW-0460">Magnesium</keyword>
<feature type="modified residue" description="Phosphohistidine; by HPr" evidence="7">
    <location>
        <position position="75"/>
    </location>
</feature>
<dbReference type="GO" id="GO:0046872">
    <property type="term" value="F:metal ion binding"/>
    <property type="evidence" value="ECO:0007669"/>
    <property type="project" value="UniProtKB-KW"/>
</dbReference>
<evidence type="ECO:0000256" key="7">
    <source>
        <dbReference type="PROSITE-ProRule" id="PRU00418"/>
    </source>
</evidence>
<keyword evidence="2" id="KW-0762">Sugar transport</keyword>
<organism evidence="10 12">
    <name type="scientific">Thermoanaerobacterium thermosaccharolyticum</name>
    <name type="common">Clostridium thermosaccharolyticum</name>
    <dbReference type="NCBI Taxonomy" id="1517"/>
    <lineage>
        <taxon>Bacteria</taxon>
        <taxon>Bacillati</taxon>
        <taxon>Bacillota</taxon>
        <taxon>Clostridia</taxon>
        <taxon>Thermoanaerobacterales</taxon>
        <taxon>Thermoanaerobacteraceae</taxon>
        <taxon>Thermoanaerobacterium</taxon>
    </lineage>
</organism>
<dbReference type="Proteomes" id="UP000214975">
    <property type="component" value="Chromosome"/>
</dbReference>
<dbReference type="PANTHER" id="PTHR34382">
    <property type="entry name" value="PTS SYSTEM N,N'-DIACETYLCHITOBIOSE-SPECIFIC EIIA COMPONENT"/>
    <property type="match status" value="1"/>
</dbReference>
<dbReference type="Gene3D" id="1.20.58.80">
    <property type="entry name" value="Phosphotransferase system, lactose/cellobiose-type IIA subunit"/>
    <property type="match status" value="1"/>
</dbReference>
<dbReference type="CDD" id="cd00215">
    <property type="entry name" value="PTS_IIA_lac"/>
    <property type="match status" value="1"/>
</dbReference>
<keyword evidence="3 9" id="KW-0808">Transferase</keyword>
<dbReference type="SUPFAM" id="SSF46973">
    <property type="entry name" value="Enzyme IIa from lactose specific PTS, IIa-lac"/>
    <property type="match status" value="1"/>
</dbReference>
<comment type="cofactor">
    <cofactor evidence="6">
        <name>Mg(2+)</name>
        <dbReference type="ChEBI" id="CHEBI:18420"/>
    </cofactor>
    <text evidence="6">Binds 1 Mg(2+) ion per trimer.</text>
</comment>
<dbReference type="PROSITE" id="PS51095">
    <property type="entry name" value="PTS_EIIA_TYPE_3"/>
    <property type="match status" value="1"/>
</dbReference>
<feature type="coiled-coil region" evidence="8">
    <location>
        <begin position="26"/>
        <end position="53"/>
    </location>
</feature>
<dbReference type="InterPro" id="IPR003188">
    <property type="entry name" value="PTS_IIA_lac/cel"/>
</dbReference>
<evidence type="ECO:0000256" key="4">
    <source>
        <dbReference type="ARBA" id="ARBA00022683"/>
    </source>
</evidence>
<gene>
    <name evidence="10" type="ORF">CE561_02700</name>
    <name evidence="9" type="ORF">Thert_02290</name>
</gene>
<evidence type="ECO:0000313" key="9">
    <source>
        <dbReference type="EMBL" id="AST58207.1"/>
    </source>
</evidence>
<reference evidence="9 11" key="1">
    <citation type="submission" date="2016-08" db="EMBL/GenBank/DDBJ databases">
        <title>A novel genetic cassette of butanologenic Thermoanaerobacterium thermosaccharolyticum that directly convert cellulose to butanol.</title>
        <authorList>
            <person name="Li T."/>
            <person name="He J."/>
        </authorList>
    </citation>
    <scope>NUCLEOTIDE SEQUENCE [LARGE SCALE GENOMIC DNA]</scope>
    <source>
        <strain evidence="9 11">TG57</strain>
    </source>
</reference>
<dbReference type="EMBL" id="NKHD01000006">
    <property type="protein sequence ID" value="OXT09080.1"/>
    <property type="molecule type" value="Genomic_DNA"/>
</dbReference>
<dbReference type="GO" id="GO:0009401">
    <property type="term" value="P:phosphoenolpyruvate-dependent sugar phosphotransferase system"/>
    <property type="evidence" value="ECO:0007669"/>
    <property type="project" value="UniProtKB-KW"/>
</dbReference>
<proteinExistence type="predicted"/>
<dbReference type="Pfam" id="PF02255">
    <property type="entry name" value="PTS_IIA"/>
    <property type="match status" value="1"/>
</dbReference>
<feature type="active site" description="Tele-phosphohistidine intermediate" evidence="5">
    <location>
        <position position="75"/>
    </location>
</feature>
<name>A0A231VLM7_THETR</name>
<evidence type="ECO:0000313" key="10">
    <source>
        <dbReference type="EMBL" id="OXT09080.1"/>
    </source>
</evidence>
<evidence type="ECO:0000256" key="5">
    <source>
        <dbReference type="PIRSR" id="PIRSR000699-1"/>
    </source>
</evidence>
<evidence type="ECO:0000256" key="1">
    <source>
        <dbReference type="ARBA" id="ARBA00022448"/>
    </source>
</evidence>
<keyword evidence="8" id="KW-0175">Coiled coil</keyword>
<dbReference type="InterPro" id="IPR036542">
    <property type="entry name" value="PTS_IIA_lac/cel_sf"/>
</dbReference>
<evidence type="ECO:0000313" key="12">
    <source>
        <dbReference type="Proteomes" id="UP000215301"/>
    </source>
</evidence>
<reference evidence="10 12" key="2">
    <citation type="submission" date="2017-06" db="EMBL/GenBank/DDBJ databases">
        <title>Isolation and characterization of a thermophilic and butanogenic Thermoanaerobacterium thermosaccharolyticum M5 capable of efficient degradation of hemicellulose.</title>
        <authorList>
            <person name="Xin F."/>
            <person name="Jiang Y."/>
        </authorList>
    </citation>
    <scope>NUCLEOTIDE SEQUENCE [LARGE SCALE GENOMIC DNA]</scope>
    <source>
        <strain evidence="10 12">M5</strain>
    </source>
</reference>
<accession>A0A231VLM7</accession>
<protein>
    <submittedName>
        <fullName evidence="10">PTS lactose/cellobiose transporter subunit IIA</fullName>
    </submittedName>
    <submittedName>
        <fullName evidence="9">Phosphotransferase system cellobiose-specific component IIA</fullName>
    </submittedName>
</protein>
<evidence type="ECO:0000256" key="8">
    <source>
        <dbReference type="SAM" id="Coils"/>
    </source>
</evidence>
<keyword evidence="6" id="KW-0479">Metal-binding</keyword>
<evidence type="ECO:0000256" key="2">
    <source>
        <dbReference type="ARBA" id="ARBA00022597"/>
    </source>
</evidence>
<dbReference type="RefSeq" id="WP_094043856.1">
    <property type="nucleotide sequence ID" value="NZ_CP016893.1"/>
</dbReference>
<evidence type="ECO:0000256" key="3">
    <source>
        <dbReference type="ARBA" id="ARBA00022679"/>
    </source>
</evidence>
<evidence type="ECO:0000256" key="6">
    <source>
        <dbReference type="PIRSR" id="PIRSR000699-2"/>
    </source>
</evidence>
<feature type="binding site" evidence="6">
    <location>
        <position position="78"/>
    </location>
    <ligand>
        <name>Mg(2+)</name>
        <dbReference type="ChEBI" id="CHEBI:18420"/>
        <note>ligand shared between all trimeric partners</note>
    </ligand>
</feature>
<keyword evidence="4" id="KW-0598">Phosphotransferase system</keyword>
<sequence>MDLQQIVMEIIIQSGEARAYAHEALRKAYEGEFEEAEKLMSQANEAIEKAHNVQTSMLQKEASGEKLEFSILFVHSQDHLMTAISEKNLISEIIELRKMLEPVLHTCVTK</sequence>
<dbReference type="EMBL" id="CP016893">
    <property type="protein sequence ID" value="AST58207.1"/>
    <property type="molecule type" value="Genomic_DNA"/>
</dbReference>
<keyword evidence="1" id="KW-0813">Transport</keyword>
<dbReference type="Proteomes" id="UP000215301">
    <property type="component" value="Unassembled WGS sequence"/>
</dbReference>
<dbReference type="AlphaFoldDB" id="A0A231VLM7"/>
<dbReference type="GO" id="GO:0016740">
    <property type="term" value="F:transferase activity"/>
    <property type="evidence" value="ECO:0007669"/>
    <property type="project" value="UniProtKB-KW"/>
</dbReference>